<evidence type="ECO:0000256" key="3">
    <source>
        <dbReference type="SAM" id="SignalP"/>
    </source>
</evidence>
<keyword evidence="3" id="KW-0732">Signal</keyword>
<feature type="region of interest" description="Disordered" evidence="1">
    <location>
        <begin position="143"/>
        <end position="223"/>
    </location>
</feature>
<reference evidence="5" key="1">
    <citation type="submission" date="2025-08" db="UniProtKB">
        <authorList>
            <consortium name="RefSeq"/>
        </authorList>
    </citation>
    <scope>IDENTIFICATION</scope>
    <source>
        <tissue evidence="5">Whole sample</tissue>
    </source>
</reference>
<evidence type="ECO:0000313" key="5">
    <source>
        <dbReference type="RefSeq" id="XP_022304344.1"/>
    </source>
</evidence>
<dbReference type="OrthoDB" id="6214247at2759"/>
<name>A0A8B8BNB1_CRAVI</name>
<keyword evidence="2" id="KW-0812">Transmembrane</keyword>
<keyword evidence="2" id="KW-1133">Transmembrane helix</keyword>
<keyword evidence="2" id="KW-0472">Membrane</keyword>
<feature type="signal peptide" evidence="3">
    <location>
        <begin position="1"/>
        <end position="22"/>
    </location>
</feature>
<organism evidence="4 5">
    <name type="scientific">Crassostrea virginica</name>
    <name type="common">Eastern oyster</name>
    <dbReference type="NCBI Taxonomy" id="6565"/>
    <lineage>
        <taxon>Eukaryota</taxon>
        <taxon>Metazoa</taxon>
        <taxon>Spiralia</taxon>
        <taxon>Lophotrochozoa</taxon>
        <taxon>Mollusca</taxon>
        <taxon>Bivalvia</taxon>
        <taxon>Autobranchia</taxon>
        <taxon>Pteriomorphia</taxon>
        <taxon>Ostreida</taxon>
        <taxon>Ostreoidea</taxon>
        <taxon>Ostreidae</taxon>
        <taxon>Crassostrea</taxon>
    </lineage>
</organism>
<feature type="transmembrane region" description="Helical" evidence="2">
    <location>
        <begin position="244"/>
        <end position="268"/>
    </location>
</feature>
<feature type="chain" id="PRO_5034025545" evidence="3">
    <location>
        <begin position="23"/>
        <end position="272"/>
    </location>
</feature>
<sequence>MNDTRRIRVFFQTLLSFTVIICISMDDNNDAVYKTTSCPTNHSEWLSRSASIQCKSEQGYMCVPDENLTGLIEFCYKFRNIGLRKEHCVLRNQNNSLSLYSCRGFTSGCPNKTYNSNEMFNYPNCSSISNGCFLAEPSCESTSTQQPTLSGHTPDYTSTQQSTLSGHTPDYTSTQQSTLSGHTPGYTSTQQSTVSGHTPGYTSTQQSTVSGHTPGYTSTQQSTECGHTPGYILSQESEILTLRIIVIAMTVLWIVCVFAITLIVSIHYKKSK</sequence>
<dbReference type="RefSeq" id="XP_022304344.1">
    <property type="nucleotide sequence ID" value="XM_022448636.1"/>
</dbReference>
<dbReference type="KEGG" id="cvn:111111578"/>
<proteinExistence type="predicted"/>
<evidence type="ECO:0000256" key="2">
    <source>
        <dbReference type="SAM" id="Phobius"/>
    </source>
</evidence>
<protein>
    <submittedName>
        <fullName evidence="5">Uncharacterized protein LOC111111578</fullName>
    </submittedName>
</protein>
<keyword evidence="4" id="KW-1185">Reference proteome</keyword>
<accession>A0A8B8BNB1</accession>
<dbReference type="GeneID" id="111111578"/>
<evidence type="ECO:0000256" key="1">
    <source>
        <dbReference type="SAM" id="MobiDB-lite"/>
    </source>
</evidence>
<evidence type="ECO:0000313" key="4">
    <source>
        <dbReference type="Proteomes" id="UP000694844"/>
    </source>
</evidence>
<dbReference type="Proteomes" id="UP000694844">
    <property type="component" value="Chromosome 9"/>
</dbReference>
<dbReference type="AlphaFoldDB" id="A0A8B8BNB1"/>
<gene>
    <name evidence="5" type="primary">LOC111111578</name>
</gene>